<evidence type="ECO:0000256" key="1">
    <source>
        <dbReference type="SAM" id="SignalP"/>
    </source>
</evidence>
<evidence type="ECO:0000313" key="2">
    <source>
        <dbReference type="EMBL" id="MBA4495231.1"/>
    </source>
</evidence>
<feature type="signal peptide" evidence="1">
    <location>
        <begin position="1"/>
        <end position="23"/>
    </location>
</feature>
<sequence>MYQFLVWKKSLIVVSIFSLVALTGCNQLLDQIQKEAGKNEADAKSSNEGSDVEGAQAANQTYKEIPFTPINWVMGAPDRQPQGGVWIYTKEEHPGSLDNSSHDWEKKDMLLVQIKEKKYYGYKMEITALQVIKPDVIRIVVKLNKGTTSSSTEGEAARRYAELDKGAIDPKKMKFIVETETGERLNQN</sequence>
<reference evidence="2 3" key="1">
    <citation type="submission" date="2020-07" db="EMBL/GenBank/DDBJ databases">
        <authorList>
            <person name="Feng H."/>
        </authorList>
    </citation>
    <scope>NUCLEOTIDE SEQUENCE [LARGE SCALE GENOMIC DNA]</scope>
    <source>
        <strain evidence="3">s-10</strain>
    </source>
</reference>
<dbReference type="EMBL" id="JACEIQ010000013">
    <property type="protein sequence ID" value="MBA4495231.1"/>
    <property type="molecule type" value="Genomic_DNA"/>
</dbReference>
<keyword evidence="1" id="KW-0732">Signal</keyword>
<dbReference type="RefSeq" id="WP_181752476.1">
    <property type="nucleotide sequence ID" value="NZ_JACEIQ010000013.1"/>
</dbReference>
<comment type="caution">
    <text evidence="2">The sequence shown here is derived from an EMBL/GenBank/DDBJ whole genome shotgun (WGS) entry which is preliminary data.</text>
</comment>
<dbReference type="Proteomes" id="UP000535491">
    <property type="component" value="Unassembled WGS sequence"/>
</dbReference>
<feature type="chain" id="PRO_5038962134" evidence="1">
    <location>
        <begin position="24"/>
        <end position="188"/>
    </location>
</feature>
<name>A0A7W1WSI6_9BACL</name>
<organism evidence="2 3">
    <name type="scientific">Paenactinomyces guangxiensis</name>
    <dbReference type="NCBI Taxonomy" id="1490290"/>
    <lineage>
        <taxon>Bacteria</taxon>
        <taxon>Bacillati</taxon>
        <taxon>Bacillota</taxon>
        <taxon>Bacilli</taxon>
        <taxon>Bacillales</taxon>
        <taxon>Thermoactinomycetaceae</taxon>
        <taxon>Paenactinomyces</taxon>
    </lineage>
</organism>
<evidence type="ECO:0000313" key="3">
    <source>
        <dbReference type="Proteomes" id="UP000535491"/>
    </source>
</evidence>
<gene>
    <name evidence="2" type="ORF">H1191_13040</name>
</gene>
<proteinExistence type="predicted"/>
<accession>A0A7W1WSI6</accession>
<keyword evidence="3" id="KW-1185">Reference proteome</keyword>
<dbReference type="AlphaFoldDB" id="A0A7W1WSI6"/>
<protein>
    <submittedName>
        <fullName evidence="2">Uncharacterized protein</fullName>
    </submittedName>
</protein>